<dbReference type="Gene3D" id="2.20.100.10">
    <property type="entry name" value="Thrombospondin type-1 (TSP1) repeat"/>
    <property type="match status" value="1"/>
</dbReference>
<dbReference type="InterPro" id="IPR044004">
    <property type="entry name" value="TSP1_spondin_dom"/>
</dbReference>
<evidence type="ECO:0000256" key="7">
    <source>
        <dbReference type="ARBA" id="ARBA00023157"/>
    </source>
</evidence>
<dbReference type="AlphaFoldDB" id="A0A9X0CX49"/>
<evidence type="ECO:0000313" key="11">
    <source>
        <dbReference type="Proteomes" id="UP001163046"/>
    </source>
</evidence>
<dbReference type="OrthoDB" id="6090599at2759"/>
<evidence type="ECO:0000313" key="10">
    <source>
        <dbReference type="EMBL" id="KAJ7379197.1"/>
    </source>
</evidence>
<sequence>MLYQSDGQVSTTFKADSRRNLVSALTKMFPSPDWNVGVDRINLCDGNCTWKRTIVQELYPWDAGTDDGITFISANKKSVPQQPINNITRNKHAQGSFPNRRGSDAVTPSFGQIKLQRMGTFGGCDEQGQHPFPGRPPRVHCKVSRWSSWRPCSVTCGRGVQLRGRAITQKPMNDGIPCPKLAESRLCIQPNCSVTVATLNQPVVSCLPGLHGAGVAERATKAADFARAQFFKKGSLVESCAQTSTLLSNGDDVSFQNARRRKPTIV</sequence>
<dbReference type="PANTHER" id="PTHR11311:SF15">
    <property type="entry name" value="SPONDIN-2"/>
    <property type="match status" value="1"/>
</dbReference>
<dbReference type="SUPFAM" id="SSF82895">
    <property type="entry name" value="TSP-1 type 1 repeat"/>
    <property type="match status" value="1"/>
</dbReference>
<organism evidence="10 11">
    <name type="scientific">Desmophyllum pertusum</name>
    <dbReference type="NCBI Taxonomy" id="174260"/>
    <lineage>
        <taxon>Eukaryota</taxon>
        <taxon>Metazoa</taxon>
        <taxon>Cnidaria</taxon>
        <taxon>Anthozoa</taxon>
        <taxon>Hexacorallia</taxon>
        <taxon>Scleractinia</taxon>
        <taxon>Caryophylliina</taxon>
        <taxon>Caryophylliidae</taxon>
        <taxon>Desmophyllum</taxon>
    </lineage>
</organism>
<dbReference type="Proteomes" id="UP001163046">
    <property type="component" value="Unassembled WGS sequence"/>
</dbReference>
<dbReference type="InterPro" id="IPR000884">
    <property type="entry name" value="TSP1_rpt"/>
</dbReference>
<keyword evidence="7" id="KW-1015">Disulfide bond</keyword>
<evidence type="ECO:0000256" key="5">
    <source>
        <dbReference type="ARBA" id="ARBA00022729"/>
    </source>
</evidence>
<comment type="caution">
    <text evidence="10">The sequence shown here is derived from an EMBL/GenBank/DDBJ whole genome shotgun (WGS) entry which is preliminary data.</text>
</comment>
<keyword evidence="8" id="KW-0325">Glycoprotein</keyword>
<evidence type="ECO:0000256" key="2">
    <source>
        <dbReference type="ARBA" id="ARBA00022525"/>
    </source>
</evidence>
<keyword evidence="3" id="KW-0272">Extracellular matrix</keyword>
<keyword evidence="2" id="KW-0964">Secreted</keyword>
<dbReference type="FunFam" id="2.20.100.10:FF:000134">
    <property type="entry name" value="Uncharacterized protein"/>
    <property type="match status" value="1"/>
</dbReference>
<dbReference type="NCBIfam" id="NF038123">
    <property type="entry name" value="NF038123_dom"/>
    <property type="match status" value="1"/>
</dbReference>
<keyword evidence="6" id="KW-0130">Cell adhesion</keyword>
<evidence type="ECO:0000256" key="1">
    <source>
        <dbReference type="ARBA" id="ARBA00004498"/>
    </source>
</evidence>
<reference evidence="10" key="1">
    <citation type="submission" date="2023-01" db="EMBL/GenBank/DDBJ databases">
        <title>Genome assembly of the deep-sea coral Lophelia pertusa.</title>
        <authorList>
            <person name="Herrera S."/>
            <person name="Cordes E."/>
        </authorList>
    </citation>
    <scope>NUCLEOTIDE SEQUENCE</scope>
    <source>
        <strain evidence="10">USNM1676648</strain>
        <tissue evidence="10">Polyp</tissue>
    </source>
</reference>
<name>A0A9X0CX49_9CNID</name>
<dbReference type="PROSITE" id="PS51020">
    <property type="entry name" value="SPONDIN"/>
    <property type="match status" value="1"/>
</dbReference>
<accession>A0A9X0CX49</accession>
<dbReference type="Pfam" id="PF06468">
    <property type="entry name" value="Spond_N"/>
    <property type="match status" value="1"/>
</dbReference>
<dbReference type="Gene3D" id="2.60.40.2130">
    <property type="entry name" value="F-spondin domain"/>
    <property type="match status" value="1"/>
</dbReference>
<dbReference type="PANTHER" id="PTHR11311">
    <property type="entry name" value="SPONDIN"/>
    <property type="match status" value="1"/>
</dbReference>
<dbReference type="GO" id="GO:0031012">
    <property type="term" value="C:extracellular matrix"/>
    <property type="evidence" value="ECO:0007669"/>
    <property type="project" value="TreeGrafter"/>
</dbReference>
<evidence type="ECO:0000256" key="4">
    <source>
        <dbReference type="ARBA" id="ARBA00022723"/>
    </source>
</evidence>
<keyword evidence="4" id="KW-0479">Metal-binding</keyword>
<keyword evidence="5" id="KW-0732">Signal</keyword>
<proteinExistence type="predicted"/>
<evidence type="ECO:0000256" key="8">
    <source>
        <dbReference type="ARBA" id="ARBA00023180"/>
    </source>
</evidence>
<protein>
    <recommendedName>
        <fullName evidence="9">Spondin domain-containing protein</fullName>
    </recommendedName>
</protein>
<evidence type="ECO:0000256" key="3">
    <source>
        <dbReference type="ARBA" id="ARBA00022530"/>
    </source>
</evidence>
<dbReference type="EMBL" id="MU826359">
    <property type="protein sequence ID" value="KAJ7379197.1"/>
    <property type="molecule type" value="Genomic_DNA"/>
</dbReference>
<dbReference type="InterPro" id="IPR051418">
    <property type="entry name" value="Spondin/Thrombospondin_T1"/>
</dbReference>
<evidence type="ECO:0000259" key="9">
    <source>
        <dbReference type="PROSITE" id="PS51020"/>
    </source>
</evidence>
<dbReference type="GO" id="GO:0046872">
    <property type="term" value="F:metal ion binding"/>
    <property type="evidence" value="ECO:0007669"/>
    <property type="project" value="UniProtKB-KW"/>
</dbReference>
<evidence type="ECO:0000256" key="6">
    <source>
        <dbReference type="ARBA" id="ARBA00022889"/>
    </source>
</evidence>
<gene>
    <name evidence="10" type="ORF">OS493_017700</name>
</gene>
<dbReference type="InterPro" id="IPR009465">
    <property type="entry name" value="Spondin_N"/>
</dbReference>
<keyword evidence="11" id="KW-1185">Reference proteome</keyword>
<dbReference type="InterPro" id="IPR038678">
    <property type="entry name" value="Spondin_N_sf"/>
</dbReference>
<dbReference type="InterPro" id="IPR036383">
    <property type="entry name" value="TSP1_rpt_sf"/>
</dbReference>
<dbReference type="Pfam" id="PF19028">
    <property type="entry name" value="TSP1_spondin"/>
    <property type="match status" value="1"/>
</dbReference>
<dbReference type="GO" id="GO:0007155">
    <property type="term" value="P:cell adhesion"/>
    <property type="evidence" value="ECO:0007669"/>
    <property type="project" value="UniProtKB-KW"/>
</dbReference>
<dbReference type="SMART" id="SM00209">
    <property type="entry name" value="TSP1"/>
    <property type="match status" value="1"/>
</dbReference>
<comment type="subcellular location">
    <subcellularLocation>
        <location evidence="1">Secreted</location>
        <location evidence="1">Extracellular space</location>
        <location evidence="1">Extracellular matrix</location>
    </subcellularLocation>
</comment>
<dbReference type="PROSITE" id="PS50092">
    <property type="entry name" value="TSP1"/>
    <property type="match status" value="1"/>
</dbReference>
<feature type="domain" description="Spondin" evidence="9">
    <location>
        <begin position="1"/>
        <end position="101"/>
    </location>
</feature>